<dbReference type="AlphaFoldDB" id="A0A9Q0WGY6"/>
<evidence type="ECO:0000313" key="2">
    <source>
        <dbReference type="EMBL" id="KAJ6765460.1"/>
    </source>
</evidence>
<keyword evidence="1" id="KW-0812">Transmembrane</keyword>
<dbReference type="EMBL" id="JAPFFK010000004">
    <property type="protein sequence ID" value="KAJ6765460.1"/>
    <property type="molecule type" value="Genomic_DNA"/>
</dbReference>
<evidence type="ECO:0000256" key="1">
    <source>
        <dbReference type="SAM" id="Phobius"/>
    </source>
</evidence>
<gene>
    <name evidence="2" type="ORF">OIU79_021622</name>
</gene>
<comment type="caution">
    <text evidence="2">The sequence shown here is derived from an EMBL/GenBank/DDBJ whole genome shotgun (WGS) entry which is preliminary data.</text>
</comment>
<accession>A0A9Q0WGY6</accession>
<evidence type="ECO:0008006" key="4">
    <source>
        <dbReference type="Google" id="ProtNLM"/>
    </source>
</evidence>
<keyword evidence="3" id="KW-1185">Reference proteome</keyword>
<feature type="transmembrane region" description="Helical" evidence="1">
    <location>
        <begin position="112"/>
        <end position="132"/>
    </location>
</feature>
<sequence length="137" mass="15655">MTHPQWYHVNTTGIFCRSVSPSLHLVFHRAPRLPQSCFCRRGSMNDSSTVVSREHNGHFLQICLSLSAPRLPQSCFCRRGSMNDSSTVVSREHNGHFLQICLSLSAPRLPHFLHECLVFLSIFFFLFLHYLLAVLGI</sequence>
<organism evidence="2 3">
    <name type="scientific">Salix purpurea</name>
    <name type="common">Purple osier willow</name>
    <dbReference type="NCBI Taxonomy" id="77065"/>
    <lineage>
        <taxon>Eukaryota</taxon>
        <taxon>Viridiplantae</taxon>
        <taxon>Streptophyta</taxon>
        <taxon>Embryophyta</taxon>
        <taxon>Tracheophyta</taxon>
        <taxon>Spermatophyta</taxon>
        <taxon>Magnoliopsida</taxon>
        <taxon>eudicotyledons</taxon>
        <taxon>Gunneridae</taxon>
        <taxon>Pentapetalae</taxon>
        <taxon>rosids</taxon>
        <taxon>fabids</taxon>
        <taxon>Malpighiales</taxon>
        <taxon>Salicaceae</taxon>
        <taxon>Saliceae</taxon>
        <taxon>Salix</taxon>
    </lineage>
</organism>
<reference evidence="2" key="1">
    <citation type="submission" date="2022-11" db="EMBL/GenBank/DDBJ databases">
        <authorList>
            <person name="Hyden B.L."/>
            <person name="Feng K."/>
            <person name="Yates T."/>
            <person name="Jawdy S."/>
            <person name="Smart L.B."/>
            <person name="Muchero W."/>
        </authorList>
    </citation>
    <scope>NUCLEOTIDE SEQUENCE</scope>
    <source>
        <tissue evidence="2">Shoot tip</tissue>
    </source>
</reference>
<reference evidence="2" key="2">
    <citation type="journal article" date="2023" name="Int. J. Mol. Sci.">
        <title>De Novo Assembly and Annotation of 11 Diverse Shrub Willow (Salix) Genomes Reveals Novel Gene Organization in Sex-Linked Regions.</title>
        <authorList>
            <person name="Hyden B."/>
            <person name="Feng K."/>
            <person name="Yates T.B."/>
            <person name="Jawdy S."/>
            <person name="Cereghino C."/>
            <person name="Smart L.B."/>
            <person name="Muchero W."/>
        </authorList>
    </citation>
    <scope>NUCLEOTIDE SEQUENCE</scope>
    <source>
        <tissue evidence="2">Shoot tip</tissue>
    </source>
</reference>
<dbReference type="Proteomes" id="UP001151532">
    <property type="component" value="Chromosome 4"/>
</dbReference>
<protein>
    <recommendedName>
        <fullName evidence="4">Transmembrane protein</fullName>
    </recommendedName>
</protein>
<proteinExistence type="predicted"/>
<name>A0A9Q0WGY6_SALPP</name>
<keyword evidence="1" id="KW-0472">Membrane</keyword>
<evidence type="ECO:0000313" key="3">
    <source>
        <dbReference type="Proteomes" id="UP001151532"/>
    </source>
</evidence>
<keyword evidence="1" id="KW-1133">Transmembrane helix</keyword>